<protein>
    <submittedName>
        <fullName evidence="1">Uncharacterized protein</fullName>
    </submittedName>
</protein>
<dbReference type="EMBL" id="QQXK01000009">
    <property type="protein sequence ID" value="RII42699.1"/>
    <property type="molecule type" value="Genomic_DNA"/>
</dbReference>
<accession>A0A399JEU9</accession>
<evidence type="ECO:0000313" key="1">
    <source>
        <dbReference type="EMBL" id="RII42699.1"/>
    </source>
</evidence>
<name>A0A399JEU9_9MICC</name>
<comment type="caution">
    <text evidence="1">The sequence shown here is derived from an EMBL/GenBank/DDBJ whole genome shotgun (WGS) entry which is preliminary data.</text>
</comment>
<reference evidence="1 2" key="1">
    <citation type="submission" date="2018-07" db="EMBL/GenBank/DDBJ databases">
        <title>Arthrobacter sp. nov., isolated from raw cow's milk with high bacterial count.</title>
        <authorList>
            <person name="Hahne J."/>
            <person name="Isele D."/>
            <person name="Lipski A."/>
        </authorList>
    </citation>
    <scope>NUCLEOTIDE SEQUENCE [LARGE SCALE GENOMIC DNA]</scope>
    <source>
        <strain evidence="1 2">JZ R-35</strain>
    </source>
</reference>
<evidence type="ECO:0000313" key="2">
    <source>
        <dbReference type="Proteomes" id="UP000265419"/>
    </source>
</evidence>
<dbReference type="Proteomes" id="UP000265419">
    <property type="component" value="Unassembled WGS sequence"/>
</dbReference>
<sequence>MSDLSRKERIKAAKSLSVRDLNKLVKKPDSSKGKSFVLYGQVTQFDAATGECVFRANVSESRQSSKYNYEHNSMLVAGDTESDCSILDDVVTDDIVKVHATSMGSYSYDTQIGGNTTVPMFYVDKITVL</sequence>
<keyword evidence="2" id="KW-1185">Reference proteome</keyword>
<proteinExistence type="predicted"/>
<organism evidence="1 2">
    <name type="scientific">Galactobacter valiniphilus</name>
    <dbReference type="NCBI Taxonomy" id="2676122"/>
    <lineage>
        <taxon>Bacteria</taxon>
        <taxon>Bacillati</taxon>
        <taxon>Actinomycetota</taxon>
        <taxon>Actinomycetes</taxon>
        <taxon>Micrococcales</taxon>
        <taxon>Micrococcaceae</taxon>
        <taxon>Galactobacter</taxon>
    </lineage>
</organism>
<gene>
    <name evidence="1" type="ORF">DWB68_06015</name>
</gene>
<dbReference type="AlphaFoldDB" id="A0A399JEU9"/>